<protein>
    <submittedName>
        <fullName evidence="2">Uncharacterized protein</fullName>
    </submittedName>
</protein>
<dbReference type="EMBL" id="JAEUBG010000553">
    <property type="protein sequence ID" value="KAH3687990.1"/>
    <property type="molecule type" value="Genomic_DNA"/>
</dbReference>
<name>A0A9P8QED8_WICPI</name>
<feature type="region of interest" description="Disordered" evidence="1">
    <location>
        <begin position="1"/>
        <end position="69"/>
    </location>
</feature>
<feature type="region of interest" description="Disordered" evidence="1">
    <location>
        <begin position="88"/>
        <end position="115"/>
    </location>
</feature>
<dbReference type="AlphaFoldDB" id="A0A9P8QED8"/>
<dbReference type="Proteomes" id="UP000774326">
    <property type="component" value="Unassembled WGS sequence"/>
</dbReference>
<comment type="caution">
    <text evidence="2">The sequence shown here is derived from an EMBL/GenBank/DDBJ whole genome shotgun (WGS) entry which is preliminary data.</text>
</comment>
<reference evidence="2" key="2">
    <citation type="submission" date="2021-01" db="EMBL/GenBank/DDBJ databases">
        <authorList>
            <person name="Schikora-Tamarit M.A."/>
        </authorList>
    </citation>
    <scope>NUCLEOTIDE SEQUENCE</scope>
    <source>
        <strain evidence="2">CBS2887</strain>
    </source>
</reference>
<evidence type="ECO:0000313" key="3">
    <source>
        <dbReference type="Proteomes" id="UP000774326"/>
    </source>
</evidence>
<feature type="compositionally biased region" description="Basic and acidic residues" evidence="1">
    <location>
        <begin position="39"/>
        <end position="66"/>
    </location>
</feature>
<gene>
    <name evidence="2" type="ORF">WICPIJ_001022</name>
</gene>
<organism evidence="2 3">
    <name type="scientific">Wickerhamomyces pijperi</name>
    <name type="common">Yeast</name>
    <name type="synonym">Pichia pijperi</name>
    <dbReference type="NCBI Taxonomy" id="599730"/>
    <lineage>
        <taxon>Eukaryota</taxon>
        <taxon>Fungi</taxon>
        <taxon>Dikarya</taxon>
        <taxon>Ascomycota</taxon>
        <taxon>Saccharomycotina</taxon>
        <taxon>Saccharomycetes</taxon>
        <taxon>Phaffomycetales</taxon>
        <taxon>Wickerhamomycetaceae</taxon>
        <taxon>Wickerhamomyces</taxon>
    </lineage>
</organism>
<evidence type="ECO:0000256" key="1">
    <source>
        <dbReference type="SAM" id="MobiDB-lite"/>
    </source>
</evidence>
<accession>A0A9P8QED8</accession>
<sequence>MSQAPERNGEQRDNSDEPLLLGELVIDGSNSGNLNIFSRAERDQEESPHRNQRDEADRQRNEEPLTPRRLWVHHSDRDDVLWRGNWRRHPTNVGSQSDPQDQLFGESGTSWERSEQRLDDRTTLAMLYLDKAAAKVNPPSNNMITDPHIDPKMNLEADSGSILLPLSSFSTPKVTINKGTNSEVTNNGMASVAHKIDAHTNKAKQFFCSTSWKGETCNNSAVTVIVKIKVNVLPVNKLSELLLSSSSPTITSLEFLFLATVAY</sequence>
<proteinExistence type="predicted"/>
<dbReference type="OrthoDB" id="10532710at2759"/>
<reference evidence="2" key="1">
    <citation type="journal article" date="2021" name="Open Biol.">
        <title>Shared evolutionary footprints suggest mitochondrial oxidative damage underlies multiple complex I losses in fungi.</title>
        <authorList>
            <person name="Schikora-Tamarit M.A."/>
            <person name="Marcet-Houben M."/>
            <person name="Nosek J."/>
            <person name="Gabaldon T."/>
        </authorList>
    </citation>
    <scope>NUCLEOTIDE SEQUENCE</scope>
    <source>
        <strain evidence="2">CBS2887</strain>
    </source>
</reference>
<keyword evidence="3" id="KW-1185">Reference proteome</keyword>
<evidence type="ECO:0000313" key="2">
    <source>
        <dbReference type="EMBL" id="KAH3687990.1"/>
    </source>
</evidence>